<name>A0ABP6AWT4_9ACTN</name>
<keyword evidence="3" id="KW-1185">Reference proteome</keyword>
<comment type="caution">
    <text evidence="2">The sequence shown here is derived from an EMBL/GenBank/DDBJ whole genome shotgun (WGS) entry which is preliminary data.</text>
</comment>
<dbReference type="Proteomes" id="UP001501095">
    <property type="component" value="Unassembled WGS sequence"/>
</dbReference>
<evidence type="ECO:0000313" key="2">
    <source>
        <dbReference type="EMBL" id="GAA2526060.1"/>
    </source>
</evidence>
<gene>
    <name evidence="2" type="ORF">GCM10010423_19990</name>
</gene>
<protein>
    <submittedName>
        <fullName evidence="2">Uncharacterized protein</fullName>
    </submittedName>
</protein>
<proteinExistence type="predicted"/>
<reference evidence="3" key="1">
    <citation type="journal article" date="2019" name="Int. J. Syst. Evol. Microbiol.">
        <title>The Global Catalogue of Microorganisms (GCM) 10K type strain sequencing project: providing services to taxonomists for standard genome sequencing and annotation.</title>
        <authorList>
            <consortium name="The Broad Institute Genomics Platform"/>
            <consortium name="The Broad Institute Genome Sequencing Center for Infectious Disease"/>
            <person name="Wu L."/>
            <person name="Ma J."/>
        </authorList>
    </citation>
    <scope>NUCLEOTIDE SEQUENCE [LARGE SCALE GENOMIC DNA]</scope>
    <source>
        <strain evidence="3">JCM 6924</strain>
    </source>
</reference>
<feature type="region of interest" description="Disordered" evidence="1">
    <location>
        <begin position="39"/>
        <end position="67"/>
    </location>
</feature>
<evidence type="ECO:0000256" key="1">
    <source>
        <dbReference type="SAM" id="MobiDB-lite"/>
    </source>
</evidence>
<evidence type="ECO:0000313" key="3">
    <source>
        <dbReference type="Proteomes" id="UP001501095"/>
    </source>
</evidence>
<feature type="region of interest" description="Disordered" evidence="1">
    <location>
        <begin position="1"/>
        <end position="20"/>
    </location>
</feature>
<sequence>MAPLSTRHTTKKTSHARMPFNRAALSLMRRTLRLQLNMFKNGRSPAPDTRTAPDGEEPSGAVRPCGEGYASSDVITCLIRV</sequence>
<dbReference type="EMBL" id="BAAATM010000006">
    <property type="protein sequence ID" value="GAA2526060.1"/>
    <property type="molecule type" value="Genomic_DNA"/>
</dbReference>
<organism evidence="2 3">
    <name type="scientific">Streptomyces levis</name>
    <dbReference type="NCBI Taxonomy" id="285566"/>
    <lineage>
        <taxon>Bacteria</taxon>
        <taxon>Bacillati</taxon>
        <taxon>Actinomycetota</taxon>
        <taxon>Actinomycetes</taxon>
        <taxon>Kitasatosporales</taxon>
        <taxon>Streptomycetaceae</taxon>
        <taxon>Streptomyces</taxon>
    </lineage>
</organism>
<accession>A0ABP6AWT4</accession>